<name>A0A540KW95_MALBA</name>
<proteinExistence type="predicted"/>
<keyword evidence="3" id="KW-1185">Reference proteome</keyword>
<gene>
    <name evidence="2" type="ORF">C1H46_036168</name>
</gene>
<sequence length="199" mass="21662">MRDACEGIGQFGIRSSRGSAGITAVRSLRAARCGPQNQVPRSLDTCLGPGIIVVRSAREARREDQIIPDLQSQEGLVKERAVLSNTVRELNKDISKLEVFRKTLMRSLAEDEENPVGHGGLLSRSLSFKFFVVASIPHIVHIVLLASQTSTPRLTPPGSPPIFSASTSPTRSSKPVSPRRHSMSFATSSDSLLICFRKN</sequence>
<protein>
    <submittedName>
        <fullName evidence="2">Uncharacterized protein</fullName>
    </submittedName>
</protein>
<evidence type="ECO:0000256" key="1">
    <source>
        <dbReference type="SAM" id="MobiDB-lite"/>
    </source>
</evidence>
<comment type="caution">
    <text evidence="2">The sequence shown here is derived from an EMBL/GenBank/DDBJ whole genome shotgun (WGS) entry which is preliminary data.</text>
</comment>
<feature type="region of interest" description="Disordered" evidence="1">
    <location>
        <begin position="150"/>
        <end position="183"/>
    </location>
</feature>
<feature type="compositionally biased region" description="Polar residues" evidence="1">
    <location>
        <begin position="164"/>
        <end position="175"/>
    </location>
</feature>
<evidence type="ECO:0000313" key="3">
    <source>
        <dbReference type="Proteomes" id="UP000315295"/>
    </source>
</evidence>
<dbReference type="Proteomes" id="UP000315295">
    <property type="component" value="Unassembled WGS sequence"/>
</dbReference>
<accession>A0A540KW95</accession>
<dbReference type="PANTHER" id="PTHR47383">
    <property type="entry name" value="OS03G0659800 PROTEIN"/>
    <property type="match status" value="1"/>
</dbReference>
<organism evidence="2 3">
    <name type="scientific">Malus baccata</name>
    <name type="common">Siberian crab apple</name>
    <name type="synonym">Pyrus baccata</name>
    <dbReference type="NCBI Taxonomy" id="106549"/>
    <lineage>
        <taxon>Eukaryota</taxon>
        <taxon>Viridiplantae</taxon>
        <taxon>Streptophyta</taxon>
        <taxon>Embryophyta</taxon>
        <taxon>Tracheophyta</taxon>
        <taxon>Spermatophyta</taxon>
        <taxon>Magnoliopsida</taxon>
        <taxon>eudicotyledons</taxon>
        <taxon>Gunneridae</taxon>
        <taxon>Pentapetalae</taxon>
        <taxon>rosids</taxon>
        <taxon>fabids</taxon>
        <taxon>Rosales</taxon>
        <taxon>Rosaceae</taxon>
        <taxon>Amygdaloideae</taxon>
        <taxon>Maleae</taxon>
        <taxon>Malus</taxon>
    </lineage>
</organism>
<evidence type="ECO:0000313" key="2">
    <source>
        <dbReference type="EMBL" id="TQD78282.1"/>
    </source>
</evidence>
<dbReference type="EMBL" id="VIEB01000916">
    <property type="protein sequence ID" value="TQD78282.1"/>
    <property type="molecule type" value="Genomic_DNA"/>
</dbReference>
<dbReference type="InterPro" id="IPR058936">
    <property type="entry name" value="At4g15545-like"/>
</dbReference>
<reference evidence="2 3" key="1">
    <citation type="journal article" date="2019" name="G3 (Bethesda)">
        <title>Sequencing of a Wild Apple (Malus baccata) Genome Unravels the Differences Between Cultivated and Wild Apple Species Regarding Disease Resistance and Cold Tolerance.</title>
        <authorList>
            <person name="Chen X."/>
        </authorList>
    </citation>
    <scope>NUCLEOTIDE SEQUENCE [LARGE SCALE GENOMIC DNA]</scope>
    <source>
        <strain evidence="3">cv. Shandingzi</strain>
        <tissue evidence="2">Leaves</tissue>
    </source>
</reference>
<dbReference type="STRING" id="106549.A0A540KW95"/>
<dbReference type="PANTHER" id="PTHR47383:SF3">
    <property type="entry name" value="WAT1-RELATED PROTEIN"/>
    <property type="match status" value="1"/>
</dbReference>
<dbReference type="AlphaFoldDB" id="A0A540KW95"/>